<name>A0A1D2NJJ5_ORCCI</name>
<dbReference type="Gene3D" id="3.40.50.300">
    <property type="entry name" value="P-loop containing nucleotide triphosphate hydrolases"/>
    <property type="match status" value="1"/>
</dbReference>
<feature type="region of interest" description="Disordered" evidence="1">
    <location>
        <begin position="1"/>
        <end position="61"/>
    </location>
</feature>
<feature type="compositionally biased region" description="Polar residues" evidence="1">
    <location>
        <begin position="22"/>
        <end position="43"/>
    </location>
</feature>
<evidence type="ECO:0000256" key="1">
    <source>
        <dbReference type="SAM" id="MobiDB-lite"/>
    </source>
</evidence>
<sequence>MGNESSDPPNTSKRREKDRQSAAVNNRQGTSIPTVTSTYSNRNRTAKVQKPMKQRDTNAEKVDIPRLSDELNRLLHRNKRHETFVVKRSVDTPTTQRTGSAPGPENIRIIGKAPPSANLDDTQTLQIKNVLTECLQNLHQTRKKPSLEDRHCKLSFSEAFKPSDAIKKNPIPLGPVGKKSGTEPIAKASLLRSYLSGSNPSREEYVSRRKNVSNSLISSDSIHHSIFLESGRERRQCLLQYLSKVVSDGQVVIYANSIPGVESLMSFLTKHGFQVNMMHPKMLMAESNWILSEFSLKKFAVLLCAEDHYHSCPAHFRWVKTIINYELPISSPLENWTIRNGIVEFSDNLPVHIYTFIKKTCPLDNELVKLLHLDSEDQEELLPTLNERVYSAE</sequence>
<keyword evidence="2" id="KW-0547">Nucleotide-binding</keyword>
<proteinExistence type="predicted"/>
<accession>A0A1D2NJJ5</accession>
<comment type="caution">
    <text evidence="2">The sequence shown here is derived from an EMBL/GenBank/DDBJ whole genome shotgun (WGS) entry which is preliminary data.</text>
</comment>
<dbReference type="Proteomes" id="UP000094527">
    <property type="component" value="Unassembled WGS sequence"/>
</dbReference>
<evidence type="ECO:0000313" key="3">
    <source>
        <dbReference type="Proteomes" id="UP000094527"/>
    </source>
</evidence>
<gene>
    <name evidence="2" type="ORF">Ocin01_01262</name>
</gene>
<reference evidence="2 3" key="1">
    <citation type="journal article" date="2016" name="Genome Biol. Evol.">
        <title>Gene Family Evolution Reflects Adaptation to Soil Environmental Stressors in the Genome of the Collembolan Orchesella cincta.</title>
        <authorList>
            <person name="Faddeeva-Vakhrusheva A."/>
            <person name="Derks M.F."/>
            <person name="Anvar S.Y."/>
            <person name="Agamennone V."/>
            <person name="Suring W."/>
            <person name="Smit S."/>
            <person name="van Straalen N.M."/>
            <person name="Roelofs D."/>
        </authorList>
    </citation>
    <scope>NUCLEOTIDE SEQUENCE [LARGE SCALE GENOMIC DNA]</scope>
    <source>
        <tissue evidence="2">Mixed pool</tissue>
    </source>
</reference>
<dbReference type="GO" id="GO:0004386">
    <property type="term" value="F:helicase activity"/>
    <property type="evidence" value="ECO:0007669"/>
    <property type="project" value="UniProtKB-KW"/>
</dbReference>
<keyword evidence="2" id="KW-0378">Hydrolase</keyword>
<feature type="compositionally biased region" description="Polar residues" evidence="1">
    <location>
        <begin position="1"/>
        <end position="11"/>
    </location>
</feature>
<keyword evidence="3" id="KW-1185">Reference proteome</keyword>
<organism evidence="2 3">
    <name type="scientific">Orchesella cincta</name>
    <name type="common">Springtail</name>
    <name type="synonym">Podura cincta</name>
    <dbReference type="NCBI Taxonomy" id="48709"/>
    <lineage>
        <taxon>Eukaryota</taxon>
        <taxon>Metazoa</taxon>
        <taxon>Ecdysozoa</taxon>
        <taxon>Arthropoda</taxon>
        <taxon>Hexapoda</taxon>
        <taxon>Collembola</taxon>
        <taxon>Entomobryomorpha</taxon>
        <taxon>Entomobryoidea</taxon>
        <taxon>Orchesellidae</taxon>
        <taxon>Orchesellinae</taxon>
        <taxon>Orchesella</taxon>
    </lineage>
</organism>
<dbReference type="SUPFAM" id="SSF52540">
    <property type="entry name" value="P-loop containing nucleoside triphosphate hydrolases"/>
    <property type="match status" value="1"/>
</dbReference>
<evidence type="ECO:0000313" key="2">
    <source>
        <dbReference type="EMBL" id="ODN05424.1"/>
    </source>
</evidence>
<protein>
    <submittedName>
        <fullName evidence="2">Putative ATP-dependent RNA helicase ddx3</fullName>
    </submittedName>
</protein>
<dbReference type="AlphaFoldDB" id="A0A1D2NJJ5"/>
<keyword evidence="2" id="KW-0067">ATP-binding</keyword>
<dbReference type="InterPro" id="IPR027417">
    <property type="entry name" value="P-loop_NTPase"/>
</dbReference>
<keyword evidence="2" id="KW-0347">Helicase</keyword>
<dbReference type="EMBL" id="LJIJ01000023">
    <property type="protein sequence ID" value="ODN05424.1"/>
    <property type="molecule type" value="Genomic_DNA"/>
</dbReference>